<gene>
    <name evidence="2" type="ORF">EZV62_014110</name>
</gene>
<dbReference type="OrthoDB" id="1727538at2759"/>
<sequence>MAFLISKAETSSFSNSSDQKMNLMNHSKEDQTQTTDNKESLISPVSTQLLLRSSSEADKNAVLRRIRHRKCLYKVKSAFEGLVSSSNNNNEQKWLEQYDAFSSP</sequence>
<evidence type="ECO:0000313" key="3">
    <source>
        <dbReference type="Proteomes" id="UP000323000"/>
    </source>
</evidence>
<feature type="compositionally biased region" description="Polar residues" evidence="1">
    <location>
        <begin position="8"/>
        <end position="25"/>
    </location>
</feature>
<dbReference type="AlphaFoldDB" id="A0A5C7HR70"/>
<comment type="caution">
    <text evidence="2">The sequence shown here is derived from an EMBL/GenBank/DDBJ whole genome shotgun (WGS) entry which is preliminary data.</text>
</comment>
<evidence type="ECO:0000256" key="1">
    <source>
        <dbReference type="SAM" id="MobiDB-lite"/>
    </source>
</evidence>
<reference evidence="3" key="1">
    <citation type="journal article" date="2019" name="Gigascience">
        <title>De novo genome assembly of the endangered Acer yangbiense, a plant species with extremely small populations endemic to Yunnan Province, China.</title>
        <authorList>
            <person name="Yang J."/>
            <person name="Wariss H.M."/>
            <person name="Tao L."/>
            <person name="Zhang R."/>
            <person name="Yun Q."/>
            <person name="Hollingsworth P."/>
            <person name="Dao Z."/>
            <person name="Luo G."/>
            <person name="Guo H."/>
            <person name="Ma Y."/>
            <person name="Sun W."/>
        </authorList>
    </citation>
    <scope>NUCLEOTIDE SEQUENCE [LARGE SCALE GENOMIC DNA]</scope>
    <source>
        <strain evidence="3">cv. Malutang</strain>
    </source>
</reference>
<keyword evidence="3" id="KW-1185">Reference proteome</keyword>
<organism evidence="2 3">
    <name type="scientific">Acer yangbiense</name>
    <dbReference type="NCBI Taxonomy" id="1000413"/>
    <lineage>
        <taxon>Eukaryota</taxon>
        <taxon>Viridiplantae</taxon>
        <taxon>Streptophyta</taxon>
        <taxon>Embryophyta</taxon>
        <taxon>Tracheophyta</taxon>
        <taxon>Spermatophyta</taxon>
        <taxon>Magnoliopsida</taxon>
        <taxon>eudicotyledons</taxon>
        <taxon>Gunneridae</taxon>
        <taxon>Pentapetalae</taxon>
        <taxon>rosids</taxon>
        <taxon>malvids</taxon>
        <taxon>Sapindales</taxon>
        <taxon>Sapindaceae</taxon>
        <taxon>Hippocastanoideae</taxon>
        <taxon>Acereae</taxon>
        <taxon>Acer</taxon>
    </lineage>
</organism>
<dbReference type="PANTHER" id="PTHR35324:SF5">
    <property type="entry name" value="BHLH DOMAIN-CONTAINING PROTEIN"/>
    <property type="match status" value="1"/>
</dbReference>
<feature type="compositionally biased region" description="Basic and acidic residues" evidence="1">
    <location>
        <begin position="26"/>
        <end position="39"/>
    </location>
</feature>
<dbReference type="EMBL" id="VAHF01000006">
    <property type="protein sequence ID" value="TXG59537.1"/>
    <property type="molecule type" value="Genomic_DNA"/>
</dbReference>
<dbReference type="Proteomes" id="UP000323000">
    <property type="component" value="Chromosome 6"/>
</dbReference>
<evidence type="ECO:0000313" key="2">
    <source>
        <dbReference type="EMBL" id="TXG59537.1"/>
    </source>
</evidence>
<protein>
    <submittedName>
        <fullName evidence="2">Uncharacterized protein</fullName>
    </submittedName>
</protein>
<proteinExistence type="predicted"/>
<dbReference type="PANTHER" id="PTHR35324">
    <property type="entry name" value="BNAA08G03750D PROTEIN"/>
    <property type="match status" value="1"/>
</dbReference>
<accession>A0A5C7HR70</accession>
<name>A0A5C7HR70_9ROSI</name>
<feature type="region of interest" description="Disordered" evidence="1">
    <location>
        <begin position="1"/>
        <end position="41"/>
    </location>
</feature>